<dbReference type="Proteomes" id="UP000887116">
    <property type="component" value="Unassembled WGS sequence"/>
</dbReference>
<feature type="region of interest" description="Disordered" evidence="1">
    <location>
        <begin position="254"/>
        <end position="296"/>
    </location>
</feature>
<evidence type="ECO:0000313" key="2">
    <source>
        <dbReference type="EMBL" id="GFQ72899.1"/>
    </source>
</evidence>
<comment type="caution">
    <text evidence="2">The sequence shown here is derived from an EMBL/GenBank/DDBJ whole genome shotgun (WGS) entry which is preliminary data.</text>
</comment>
<evidence type="ECO:0000256" key="1">
    <source>
        <dbReference type="SAM" id="MobiDB-lite"/>
    </source>
</evidence>
<feature type="compositionally biased region" description="Acidic residues" evidence="1">
    <location>
        <begin position="350"/>
        <end position="359"/>
    </location>
</feature>
<feature type="compositionally biased region" description="Low complexity" evidence="1">
    <location>
        <begin position="259"/>
        <end position="274"/>
    </location>
</feature>
<dbReference type="EMBL" id="BMAO01011316">
    <property type="protein sequence ID" value="GFQ72899.1"/>
    <property type="molecule type" value="Genomic_DNA"/>
</dbReference>
<feature type="non-terminal residue" evidence="2">
    <location>
        <position position="1"/>
    </location>
</feature>
<reference evidence="2" key="1">
    <citation type="submission" date="2020-07" db="EMBL/GenBank/DDBJ databases">
        <title>Multicomponent nature underlies the extraordinary mechanical properties of spider dragline silk.</title>
        <authorList>
            <person name="Kono N."/>
            <person name="Nakamura H."/>
            <person name="Mori M."/>
            <person name="Yoshida Y."/>
            <person name="Ohtoshi R."/>
            <person name="Malay A.D."/>
            <person name="Moran D.A.P."/>
            <person name="Tomita M."/>
            <person name="Numata K."/>
            <person name="Arakawa K."/>
        </authorList>
    </citation>
    <scope>NUCLEOTIDE SEQUENCE</scope>
</reference>
<name>A0A8X6F9A2_TRICU</name>
<feature type="region of interest" description="Disordered" evidence="1">
    <location>
        <begin position="336"/>
        <end position="363"/>
    </location>
</feature>
<proteinExistence type="predicted"/>
<feature type="region of interest" description="Disordered" evidence="1">
    <location>
        <begin position="430"/>
        <end position="455"/>
    </location>
</feature>
<keyword evidence="3" id="KW-1185">Reference proteome</keyword>
<evidence type="ECO:0000313" key="3">
    <source>
        <dbReference type="Proteomes" id="UP000887116"/>
    </source>
</evidence>
<dbReference type="AlphaFoldDB" id="A0A8X6F9A2"/>
<sequence length="455" mass="51428">VERSAIMKGRKRKCMASNIVRRKGLPKKPRAQEDRTHAFDDHWTDSNPEISKVTNTSASKVVKNEEVEALRESHDDVFGTHGRTYDDDCTDPGLEISKTTKTSVAREWSNALLERKQTVSKKRHANQTCTGSFQFKNQPCIYYGPEIIEVLESVETQQTEETLKNISNNTENLNRNATLSDSAKDTRQILKNQRTYTAKSDMEDYPLIHRNKYLTSKNDQGTAVLTPKKRPLTQSQVGFSEVRSSVQKIKKRKLKNSDYDSVSSSEVSRSVADVSKSRRHSSVATLPARESPQMKVTLSNVNKNLNTSARRLTPKKEALYAKIAKQVLIKKNSGIVDYSSDSSSEKSPSDEEVSGESDSDLERQAEELQEFKNIMQSNLDFNRNLLSSDFIEEKSPMPIEASMQEKSLLTNVRTQTNKIEATKRRIKPIRLGPARQEKSPSILEQSPVRGRSPCL</sequence>
<organism evidence="2 3">
    <name type="scientific">Trichonephila clavata</name>
    <name type="common">Joro spider</name>
    <name type="synonym">Nephila clavata</name>
    <dbReference type="NCBI Taxonomy" id="2740835"/>
    <lineage>
        <taxon>Eukaryota</taxon>
        <taxon>Metazoa</taxon>
        <taxon>Ecdysozoa</taxon>
        <taxon>Arthropoda</taxon>
        <taxon>Chelicerata</taxon>
        <taxon>Arachnida</taxon>
        <taxon>Araneae</taxon>
        <taxon>Araneomorphae</taxon>
        <taxon>Entelegynae</taxon>
        <taxon>Araneoidea</taxon>
        <taxon>Nephilidae</taxon>
        <taxon>Trichonephila</taxon>
    </lineage>
</organism>
<gene>
    <name evidence="2" type="ORF">TNCT_212241</name>
</gene>
<protein>
    <submittedName>
        <fullName evidence="2">Uncharacterized protein</fullName>
    </submittedName>
</protein>
<accession>A0A8X6F9A2</accession>